<dbReference type="InterPro" id="IPR009072">
    <property type="entry name" value="Histone-fold"/>
</dbReference>
<evidence type="ECO:0008006" key="2">
    <source>
        <dbReference type="Google" id="ProtNLM"/>
    </source>
</evidence>
<dbReference type="GO" id="GO:0046982">
    <property type="term" value="F:protein heterodimerization activity"/>
    <property type="evidence" value="ECO:0007669"/>
    <property type="project" value="InterPro"/>
</dbReference>
<organism evidence="1">
    <name type="scientific">Florenciella sp. virus SA2</name>
    <dbReference type="NCBI Taxonomy" id="3240092"/>
    <lineage>
        <taxon>Viruses</taxon>
    </lineage>
</organism>
<reference evidence="1" key="1">
    <citation type="submission" date="2024-03" db="EMBL/GenBank/DDBJ databases">
        <title>Eukaryotic viruses encode the ribosomal protein eL40.</title>
        <authorList>
            <person name="Thomy J."/>
            <person name="Schvarcz C.R."/>
            <person name="McBeain K.A."/>
            <person name="Edwards K.F."/>
            <person name="Steward G.F."/>
        </authorList>
    </citation>
    <scope>NUCLEOTIDE SEQUENCE</scope>
    <source>
        <strain evidence="1">FloV-SA2</strain>
    </source>
</reference>
<accession>A0AB39J7T1</accession>
<sequence length="160" mass="18644">MNNIPLNIKSGVGNNDDLNVLEKKELEINVTSCIMTFMSFAMKSSAIYVEHSNRTVITTDDIKKAMMVEVFTYFDRTDLEERVSEWRQTIIEDMKNQESDEESDEESEVVCKDYDISGEKIINNCQCNICNTMNTIKEKWNYYNPTDELGLIFKKHIDKI</sequence>
<protein>
    <recommendedName>
        <fullName evidence="2">Transcription factor CBF/NF-Y/archaeal histone domain-containing protein</fullName>
    </recommendedName>
</protein>
<gene>
    <name evidence="1" type="ORF">FloV-SA2_00554</name>
</gene>
<proteinExistence type="predicted"/>
<name>A0AB39J7T1_9VIRU</name>
<dbReference type="EMBL" id="PP542043">
    <property type="protein sequence ID" value="XDO02369.1"/>
    <property type="molecule type" value="Genomic_DNA"/>
</dbReference>
<evidence type="ECO:0000313" key="1">
    <source>
        <dbReference type="EMBL" id="XDO02369.1"/>
    </source>
</evidence>
<dbReference type="SUPFAM" id="SSF47113">
    <property type="entry name" value="Histone-fold"/>
    <property type="match status" value="1"/>
</dbReference>